<keyword evidence="3 6" id="KW-0808">Transferase</keyword>
<dbReference type="GO" id="GO:0016430">
    <property type="term" value="F:tRNA (adenine-N6)-methyltransferase activity"/>
    <property type="evidence" value="ECO:0007669"/>
    <property type="project" value="UniProtKB-UniRule"/>
</dbReference>
<evidence type="ECO:0000313" key="8">
    <source>
        <dbReference type="EMBL" id="HIX75328.1"/>
    </source>
</evidence>
<dbReference type="InterPro" id="IPR022882">
    <property type="entry name" value="tRNA_adenine-N6_MeTrfase"/>
</dbReference>
<dbReference type="GO" id="GO:0032259">
    <property type="term" value="P:methylation"/>
    <property type="evidence" value="ECO:0007669"/>
    <property type="project" value="UniProtKB-KW"/>
</dbReference>
<evidence type="ECO:0000256" key="1">
    <source>
        <dbReference type="ARBA" id="ARBA00022490"/>
    </source>
</evidence>
<comment type="function">
    <text evidence="6">Specifically methylates the adenine in position 37 of tRNA(1)(Val) (anticodon cmo5UAC).</text>
</comment>
<organism evidence="8 9">
    <name type="scientific">Candidatus Parabacteroides intestinipullorum</name>
    <dbReference type="NCBI Taxonomy" id="2838723"/>
    <lineage>
        <taxon>Bacteria</taxon>
        <taxon>Pseudomonadati</taxon>
        <taxon>Bacteroidota</taxon>
        <taxon>Bacteroidia</taxon>
        <taxon>Bacteroidales</taxon>
        <taxon>Tannerellaceae</taxon>
        <taxon>Parabacteroides</taxon>
    </lineage>
</organism>
<feature type="domain" description="Methyltransferase small" evidence="7">
    <location>
        <begin position="37"/>
        <end position="159"/>
    </location>
</feature>
<evidence type="ECO:0000256" key="2">
    <source>
        <dbReference type="ARBA" id="ARBA00022603"/>
    </source>
</evidence>
<dbReference type="InterPro" id="IPR002052">
    <property type="entry name" value="DNA_methylase_N6_adenine_CS"/>
</dbReference>
<sequence length="238" mass="26925">MANPYFQFQRFTVYHDKCAMKVGTDGVLVGAWANIDNANRILDIGTGTGLIALMAAQRTEATIDAIDVDGDACLQATENVQRSPFANRIYILHTGLEDFLPGQQGGYDRIVTNPPYFVDSLKCPNDKRNLARHTDTLSLDSLLTHGKRLLNPEGQLALILPFDQLNRLKALSQEKDLYLHRLTEVVPVEGGNPKRLLAELSPMPTLHPVYDRLVIENKDHHYTEPFVNLIREFYIRWL</sequence>
<dbReference type="EMBL" id="DXEL01000067">
    <property type="protein sequence ID" value="HIX75328.1"/>
    <property type="molecule type" value="Genomic_DNA"/>
</dbReference>
<reference evidence="8" key="1">
    <citation type="journal article" date="2021" name="PeerJ">
        <title>Extensive microbial diversity within the chicken gut microbiome revealed by metagenomics and culture.</title>
        <authorList>
            <person name="Gilroy R."/>
            <person name="Ravi A."/>
            <person name="Getino M."/>
            <person name="Pursley I."/>
            <person name="Horton D.L."/>
            <person name="Alikhan N.F."/>
            <person name="Baker D."/>
            <person name="Gharbi K."/>
            <person name="Hall N."/>
            <person name="Watson M."/>
            <person name="Adriaenssens E.M."/>
            <person name="Foster-Nyarko E."/>
            <person name="Jarju S."/>
            <person name="Secka A."/>
            <person name="Antonio M."/>
            <person name="Oren A."/>
            <person name="Chaudhuri R.R."/>
            <person name="La Ragione R."/>
            <person name="Hildebrand F."/>
            <person name="Pallen M.J."/>
        </authorList>
    </citation>
    <scope>NUCLEOTIDE SEQUENCE</scope>
    <source>
        <strain evidence="8">ChiGjej6B6-14162</strain>
    </source>
</reference>
<keyword evidence="4 6" id="KW-0949">S-adenosyl-L-methionine</keyword>
<dbReference type="GO" id="GO:0003676">
    <property type="term" value="F:nucleic acid binding"/>
    <property type="evidence" value="ECO:0007669"/>
    <property type="project" value="InterPro"/>
</dbReference>
<dbReference type="PANTHER" id="PTHR47739:SF1">
    <property type="entry name" value="TRNA1(VAL) (ADENINE(37)-N6)-METHYLTRANSFERASE"/>
    <property type="match status" value="1"/>
</dbReference>
<dbReference type="SUPFAM" id="SSF53335">
    <property type="entry name" value="S-adenosyl-L-methionine-dependent methyltransferases"/>
    <property type="match status" value="1"/>
</dbReference>
<comment type="subcellular location">
    <subcellularLocation>
        <location evidence="6">Cytoplasm</location>
    </subcellularLocation>
</comment>
<dbReference type="Gene3D" id="3.40.50.150">
    <property type="entry name" value="Vaccinia Virus protein VP39"/>
    <property type="match status" value="1"/>
</dbReference>
<comment type="caution">
    <text evidence="8">The sequence shown here is derived from an EMBL/GenBank/DDBJ whole genome shotgun (WGS) entry which is preliminary data.</text>
</comment>
<keyword evidence="2 6" id="KW-0489">Methyltransferase</keyword>
<comment type="similarity">
    <text evidence="6">Belongs to the methyltransferase superfamily. tRNA (adenine-N(6)-)-methyltransferase family.</text>
</comment>
<evidence type="ECO:0000256" key="3">
    <source>
        <dbReference type="ARBA" id="ARBA00022679"/>
    </source>
</evidence>
<dbReference type="HAMAP" id="MF_01872">
    <property type="entry name" value="tRNA_methyltr_YfiC"/>
    <property type="match status" value="1"/>
</dbReference>
<keyword evidence="1 6" id="KW-0963">Cytoplasm</keyword>
<gene>
    <name evidence="8" type="ORF">H9977_09895</name>
</gene>
<dbReference type="PROSITE" id="PS00092">
    <property type="entry name" value="N6_MTASE"/>
    <property type="match status" value="1"/>
</dbReference>
<dbReference type="InterPro" id="IPR007848">
    <property type="entry name" value="Small_mtfrase_dom"/>
</dbReference>
<dbReference type="GO" id="GO:0008033">
    <property type="term" value="P:tRNA processing"/>
    <property type="evidence" value="ECO:0007669"/>
    <property type="project" value="UniProtKB-UniRule"/>
</dbReference>
<evidence type="ECO:0000256" key="4">
    <source>
        <dbReference type="ARBA" id="ARBA00022691"/>
    </source>
</evidence>
<name>A0A9D2BGM2_9BACT</name>
<dbReference type="PRINTS" id="PR00507">
    <property type="entry name" value="N12N6MTFRASE"/>
</dbReference>
<dbReference type="InterPro" id="IPR029063">
    <property type="entry name" value="SAM-dependent_MTases_sf"/>
</dbReference>
<dbReference type="GO" id="GO:0005737">
    <property type="term" value="C:cytoplasm"/>
    <property type="evidence" value="ECO:0007669"/>
    <property type="project" value="UniProtKB-SubCell"/>
</dbReference>
<evidence type="ECO:0000256" key="5">
    <source>
        <dbReference type="ARBA" id="ARBA00022694"/>
    </source>
</evidence>
<protein>
    <recommendedName>
        <fullName evidence="6">tRNA1(Val) (adenine(37)-N6)-methyltransferase</fullName>
        <ecNumber evidence="6">2.1.1.223</ecNumber>
    </recommendedName>
    <alternativeName>
        <fullName evidence="6">tRNA m6A37 methyltransferase</fullName>
    </alternativeName>
</protein>
<evidence type="ECO:0000256" key="6">
    <source>
        <dbReference type="HAMAP-Rule" id="MF_01872"/>
    </source>
</evidence>
<dbReference type="EC" id="2.1.1.223" evidence="6"/>
<comment type="catalytic activity">
    <reaction evidence="6">
        <text>adenosine(37) in tRNA1(Val) + S-adenosyl-L-methionine = N(6)-methyladenosine(37) in tRNA1(Val) + S-adenosyl-L-homocysteine + H(+)</text>
        <dbReference type="Rhea" id="RHEA:43160"/>
        <dbReference type="Rhea" id="RHEA-COMP:10369"/>
        <dbReference type="Rhea" id="RHEA-COMP:10370"/>
        <dbReference type="ChEBI" id="CHEBI:15378"/>
        <dbReference type="ChEBI" id="CHEBI:57856"/>
        <dbReference type="ChEBI" id="CHEBI:59789"/>
        <dbReference type="ChEBI" id="CHEBI:74411"/>
        <dbReference type="ChEBI" id="CHEBI:74449"/>
        <dbReference type="EC" id="2.1.1.223"/>
    </reaction>
</comment>
<dbReference type="Pfam" id="PF05175">
    <property type="entry name" value="MTS"/>
    <property type="match status" value="1"/>
</dbReference>
<dbReference type="PANTHER" id="PTHR47739">
    <property type="entry name" value="TRNA1(VAL) (ADENINE(37)-N6)-METHYLTRANSFERASE"/>
    <property type="match status" value="1"/>
</dbReference>
<keyword evidence="5 6" id="KW-0819">tRNA processing</keyword>
<accession>A0A9D2BGM2</accession>
<evidence type="ECO:0000259" key="7">
    <source>
        <dbReference type="Pfam" id="PF05175"/>
    </source>
</evidence>
<proteinExistence type="inferred from homology"/>
<dbReference type="CDD" id="cd02440">
    <property type="entry name" value="AdoMet_MTases"/>
    <property type="match status" value="1"/>
</dbReference>
<dbReference type="InterPro" id="IPR050210">
    <property type="entry name" value="tRNA_Adenine-N(6)_MTase"/>
</dbReference>
<evidence type="ECO:0000313" key="9">
    <source>
        <dbReference type="Proteomes" id="UP000886740"/>
    </source>
</evidence>
<dbReference type="AlphaFoldDB" id="A0A9D2BGM2"/>
<dbReference type="Proteomes" id="UP000886740">
    <property type="component" value="Unassembled WGS sequence"/>
</dbReference>
<reference evidence="8" key="2">
    <citation type="submission" date="2021-04" db="EMBL/GenBank/DDBJ databases">
        <authorList>
            <person name="Gilroy R."/>
        </authorList>
    </citation>
    <scope>NUCLEOTIDE SEQUENCE</scope>
    <source>
        <strain evidence="8">ChiGjej6B6-14162</strain>
    </source>
</reference>